<keyword evidence="2" id="KW-1185">Reference proteome</keyword>
<dbReference type="Proteomes" id="UP000465785">
    <property type="component" value="Chromosome"/>
</dbReference>
<dbReference type="EMBL" id="AP022601">
    <property type="protein sequence ID" value="BBY91310.1"/>
    <property type="molecule type" value="Genomic_DNA"/>
</dbReference>
<evidence type="ECO:0000313" key="2">
    <source>
        <dbReference type="Proteomes" id="UP000465785"/>
    </source>
</evidence>
<protein>
    <submittedName>
        <fullName evidence="1">Uncharacterized protein</fullName>
    </submittedName>
</protein>
<gene>
    <name evidence="1" type="ORF">MGALJ_09790</name>
</gene>
<dbReference type="KEGG" id="mgau:MGALJ_09790"/>
<sequence length="258" mass="27496">MLAISAHTRAQTVTNAAATLGVPLPPAFLEKVDQAERFTEAAKETVCTKEKLHAAVLSAIEEGRDYHADKGIQRLALDCQLTSQNILAAARSRGEELVTAALNDHADDILDGWSDALDEHSAHLVAAAEAGLNLKDASGAVARGVDTMRQLHAAQIAVKAWAAAEHGFHTLAAVAGVRINATGTVALTPARLAELAPAYELARDERTEVNAWILSRCGIVLRLATLDEFTRRAAQLRADTEAEARDRAARTNAAGFNR</sequence>
<proteinExistence type="predicted"/>
<name>A0A9W4B5F2_9MYCO</name>
<organism evidence="1 2">
    <name type="scientific">Mycobacterium gallinarum</name>
    <dbReference type="NCBI Taxonomy" id="39689"/>
    <lineage>
        <taxon>Bacteria</taxon>
        <taxon>Bacillati</taxon>
        <taxon>Actinomycetota</taxon>
        <taxon>Actinomycetes</taxon>
        <taxon>Mycobacteriales</taxon>
        <taxon>Mycobacteriaceae</taxon>
        <taxon>Mycobacterium</taxon>
    </lineage>
</organism>
<reference evidence="1 2" key="1">
    <citation type="journal article" date="2019" name="Emerg. Microbes Infect.">
        <title>Comprehensive subspecies identification of 175 nontuberculous mycobacteria species based on 7547 genomic profiles.</title>
        <authorList>
            <person name="Matsumoto Y."/>
            <person name="Kinjo T."/>
            <person name="Motooka D."/>
            <person name="Nabeya D."/>
            <person name="Jung N."/>
            <person name="Uechi K."/>
            <person name="Horii T."/>
            <person name="Iida T."/>
            <person name="Fujita J."/>
            <person name="Nakamura S."/>
        </authorList>
    </citation>
    <scope>NUCLEOTIDE SEQUENCE [LARGE SCALE GENOMIC DNA]</scope>
    <source>
        <strain evidence="1 2">JCM 6399</strain>
    </source>
</reference>
<dbReference type="RefSeq" id="WP_163726822.1">
    <property type="nucleotide sequence ID" value="NZ_AP022601.1"/>
</dbReference>
<accession>A0A9W4B5F2</accession>
<dbReference type="AlphaFoldDB" id="A0A9W4B5F2"/>
<evidence type="ECO:0000313" key="1">
    <source>
        <dbReference type="EMBL" id="BBY91310.1"/>
    </source>
</evidence>